<name>A0A9P6F213_9FUNG</name>
<dbReference type="EMBL" id="JAABOA010007540">
    <property type="protein sequence ID" value="KAF9540547.1"/>
    <property type="molecule type" value="Genomic_DNA"/>
</dbReference>
<dbReference type="GO" id="GO:0006401">
    <property type="term" value="P:RNA catabolic process"/>
    <property type="evidence" value="ECO:0007669"/>
    <property type="project" value="InterPro"/>
</dbReference>
<sequence length="210" mass="23390">MFETALAETEQVTGMEASRDDVVVLLSQVLWALGGEEQRSVAKEELFRCIAQSPTHLRAIFGLGAMGLVQNDETLATAALKEVLKFSRAELQALDPERQADEMVAQYYQLLSEHRLAMSTLAKAVHERPSEAQAWQRLSEHLSQTATTWGAGGTTLLADAERMQKVAAWKNVKKEKIEEEERQSLGRVRTATTIAQRAVMAAPWNPKAWQ</sequence>
<dbReference type="Gene3D" id="1.25.40.10">
    <property type="entry name" value="Tetratricopeptide repeat domain"/>
    <property type="match status" value="1"/>
</dbReference>
<evidence type="ECO:0000256" key="2">
    <source>
        <dbReference type="ARBA" id="ARBA00022803"/>
    </source>
</evidence>
<dbReference type="OrthoDB" id="421075at2759"/>
<keyword evidence="1" id="KW-0677">Repeat</keyword>
<evidence type="ECO:0000313" key="4">
    <source>
        <dbReference type="Proteomes" id="UP000780801"/>
    </source>
</evidence>
<comment type="caution">
    <text evidence="3">The sequence shown here is derived from an EMBL/GenBank/DDBJ whole genome shotgun (WGS) entry which is preliminary data.</text>
</comment>
<reference evidence="3" key="1">
    <citation type="journal article" date="2020" name="Fungal Divers.">
        <title>Resolving the Mortierellaceae phylogeny through synthesis of multi-gene phylogenetics and phylogenomics.</title>
        <authorList>
            <person name="Vandepol N."/>
            <person name="Liber J."/>
            <person name="Desiro A."/>
            <person name="Na H."/>
            <person name="Kennedy M."/>
            <person name="Barry K."/>
            <person name="Grigoriev I.V."/>
            <person name="Miller A.N."/>
            <person name="O'Donnell K."/>
            <person name="Stajich J.E."/>
            <person name="Bonito G."/>
        </authorList>
    </citation>
    <scope>NUCLEOTIDE SEQUENCE</scope>
    <source>
        <strain evidence="3">KOD1015</strain>
    </source>
</reference>
<dbReference type="PANTHER" id="PTHR15704">
    <property type="entry name" value="SUPERKILLER 3 PROTEIN-RELATED"/>
    <property type="match status" value="1"/>
</dbReference>
<organism evidence="3 4">
    <name type="scientific">Lunasporangiospora selenospora</name>
    <dbReference type="NCBI Taxonomy" id="979761"/>
    <lineage>
        <taxon>Eukaryota</taxon>
        <taxon>Fungi</taxon>
        <taxon>Fungi incertae sedis</taxon>
        <taxon>Mucoromycota</taxon>
        <taxon>Mortierellomycotina</taxon>
        <taxon>Mortierellomycetes</taxon>
        <taxon>Mortierellales</taxon>
        <taxon>Mortierellaceae</taxon>
        <taxon>Lunasporangiospora</taxon>
    </lineage>
</organism>
<dbReference type="GO" id="GO:0055087">
    <property type="term" value="C:Ski complex"/>
    <property type="evidence" value="ECO:0007669"/>
    <property type="project" value="InterPro"/>
</dbReference>
<dbReference type="SUPFAM" id="SSF48452">
    <property type="entry name" value="TPR-like"/>
    <property type="match status" value="1"/>
</dbReference>
<gene>
    <name evidence="3" type="primary">SKI3_2</name>
    <name evidence="3" type="ORF">BGW38_009868</name>
</gene>
<dbReference type="Proteomes" id="UP000780801">
    <property type="component" value="Unassembled WGS sequence"/>
</dbReference>
<protein>
    <submittedName>
        <fullName evidence="3">Superkiller protein 3</fullName>
    </submittedName>
</protein>
<evidence type="ECO:0000256" key="1">
    <source>
        <dbReference type="ARBA" id="ARBA00022737"/>
    </source>
</evidence>
<dbReference type="InterPro" id="IPR011990">
    <property type="entry name" value="TPR-like_helical_dom_sf"/>
</dbReference>
<evidence type="ECO:0000313" key="3">
    <source>
        <dbReference type="EMBL" id="KAF9540547.1"/>
    </source>
</evidence>
<keyword evidence="4" id="KW-1185">Reference proteome</keyword>
<accession>A0A9P6F213</accession>
<dbReference type="PANTHER" id="PTHR15704:SF7">
    <property type="entry name" value="SUPERKILLER COMPLEX PROTEIN 3"/>
    <property type="match status" value="1"/>
</dbReference>
<dbReference type="AlphaFoldDB" id="A0A9P6F213"/>
<feature type="non-terminal residue" evidence="3">
    <location>
        <position position="1"/>
    </location>
</feature>
<keyword evidence="2" id="KW-0802">TPR repeat</keyword>
<dbReference type="InterPro" id="IPR039226">
    <property type="entry name" value="Ski3/TTC37"/>
</dbReference>
<proteinExistence type="predicted"/>